<keyword evidence="3" id="KW-0238">DNA-binding</keyword>
<dbReference type="PRINTS" id="PR00039">
    <property type="entry name" value="HTHLYSR"/>
</dbReference>
<reference evidence="6" key="2">
    <citation type="submission" date="2016-08" db="EMBL/GenBank/DDBJ databases">
        <authorList>
            <person name="Seilhamer J.J."/>
        </authorList>
    </citation>
    <scope>NUCLEOTIDE SEQUENCE [LARGE SCALE GENOMIC DNA]</scope>
    <source>
        <strain evidence="6">SA1</strain>
        <plasmid evidence="6">pSA1</plasmid>
    </source>
</reference>
<proteinExistence type="inferred from homology"/>
<keyword evidence="2" id="KW-0805">Transcription regulation</keyword>
<sequence>MDLRQLRHLIAIIEERSFSAAAKAVHLTQPALTRSMNALEASVGTPLLVRRNNGIEPTSAGSVLYEYANLLTATADNARADIARLAKGLGGALNVGIGTHLADLALPKILSEFARRYPHLSINLKIGMIEDLVPMVLEGRVELIASMVPTDRMQAGIAYERLFTTTTHLYAAQLHHLCAIDDVITFEQLTRERWVYLNCLHADLDMNRFFANGGMGFPDQVFRTDSPRMMRAMIEDEGCLGIMPDDYMSGARAQALRVEGMPVPRATGLLYRPDIPLRPIVMEFANLLRRELSKPPG</sequence>
<dbReference type="PANTHER" id="PTHR30126:SF40">
    <property type="entry name" value="HTH-TYPE TRANSCRIPTIONAL REGULATOR GLTR"/>
    <property type="match status" value="1"/>
</dbReference>
<dbReference type="GO" id="GO:0000976">
    <property type="term" value="F:transcription cis-regulatory region binding"/>
    <property type="evidence" value="ECO:0007669"/>
    <property type="project" value="TreeGrafter"/>
</dbReference>
<keyword evidence="4" id="KW-0804">Transcription</keyword>
<dbReference type="SUPFAM" id="SSF46785">
    <property type="entry name" value="Winged helix' DNA-binding domain"/>
    <property type="match status" value="1"/>
</dbReference>
<dbReference type="InterPro" id="IPR005119">
    <property type="entry name" value="LysR_subst-bd"/>
</dbReference>
<dbReference type="EMBL" id="CP017076">
    <property type="protein sequence ID" value="AOR79281.1"/>
    <property type="molecule type" value="Genomic_DNA"/>
</dbReference>
<name>A0A031JS28_9SPHN</name>
<reference evidence="7 8" key="1">
    <citation type="submission" date="2014-03" db="EMBL/GenBank/DDBJ databases">
        <title>Whole genome sequence of Novosphingobium resinovorum KF1.</title>
        <authorList>
            <person name="Gan H.M."/>
            <person name="Gan H.Y."/>
            <person name="Chew T.H."/>
            <person name="Savka M.A."/>
        </authorList>
    </citation>
    <scope>NUCLEOTIDE SEQUENCE [LARGE SCALE GENOMIC DNA]</scope>
    <source>
        <strain evidence="7 8">KF1</strain>
    </source>
</reference>
<gene>
    <name evidence="6" type="ORF">BES08_20710</name>
    <name evidence="7" type="ORF">BV97_03846</name>
</gene>
<evidence type="ECO:0000256" key="1">
    <source>
        <dbReference type="ARBA" id="ARBA00009437"/>
    </source>
</evidence>
<dbReference type="PROSITE" id="PS50931">
    <property type="entry name" value="HTH_LYSR"/>
    <property type="match status" value="1"/>
</dbReference>
<reference evidence="9" key="3">
    <citation type="journal article" date="2017" name="J. Biotechnol.">
        <title>Complete genome sequence of Novosphingobium resinovorum SA1, a versatile xenobiotic-degrading bacterium capable of utilizing sulfanilic acid.</title>
        <authorList>
            <person name="Hegedus B."/>
            <person name="Kos P.B."/>
            <person name="Balint B."/>
            <person name="Maroti G."/>
            <person name="Gan H.M."/>
            <person name="Perei K."/>
            <person name="Rakhely G."/>
        </authorList>
    </citation>
    <scope>NUCLEOTIDE SEQUENCE [LARGE SCALE GENOMIC DNA]</scope>
    <source>
        <strain evidence="9">SA1</strain>
    </source>
</reference>
<dbReference type="RefSeq" id="WP_008829856.1">
    <property type="nucleotide sequence ID" value="NZ_CP017076.1"/>
</dbReference>
<dbReference type="Gene3D" id="1.10.10.10">
    <property type="entry name" value="Winged helix-like DNA-binding domain superfamily/Winged helix DNA-binding domain"/>
    <property type="match status" value="1"/>
</dbReference>
<evidence type="ECO:0000313" key="8">
    <source>
        <dbReference type="Proteomes" id="UP000024329"/>
    </source>
</evidence>
<dbReference type="InterPro" id="IPR036388">
    <property type="entry name" value="WH-like_DNA-bd_sf"/>
</dbReference>
<dbReference type="EMBL" id="JFYZ01000023">
    <property type="protein sequence ID" value="EZP79689.1"/>
    <property type="molecule type" value="Genomic_DNA"/>
</dbReference>
<dbReference type="CDD" id="cd05466">
    <property type="entry name" value="PBP2_LTTR_substrate"/>
    <property type="match status" value="1"/>
</dbReference>
<evidence type="ECO:0000256" key="3">
    <source>
        <dbReference type="ARBA" id="ARBA00023125"/>
    </source>
</evidence>
<dbReference type="Gene3D" id="3.40.190.290">
    <property type="match status" value="1"/>
</dbReference>
<organism evidence="7 8">
    <name type="scientific">Novosphingobium resinovorum</name>
    <dbReference type="NCBI Taxonomy" id="158500"/>
    <lineage>
        <taxon>Bacteria</taxon>
        <taxon>Pseudomonadati</taxon>
        <taxon>Pseudomonadota</taxon>
        <taxon>Alphaproteobacteria</taxon>
        <taxon>Sphingomonadales</taxon>
        <taxon>Sphingomonadaceae</taxon>
        <taxon>Novosphingobium</taxon>
    </lineage>
</organism>
<dbReference type="SUPFAM" id="SSF53850">
    <property type="entry name" value="Periplasmic binding protein-like II"/>
    <property type="match status" value="1"/>
</dbReference>
<feature type="domain" description="HTH lysR-type" evidence="5">
    <location>
        <begin position="1"/>
        <end position="58"/>
    </location>
</feature>
<dbReference type="AlphaFoldDB" id="A0A031JS28"/>
<dbReference type="eggNOG" id="COG0583">
    <property type="taxonomic scope" value="Bacteria"/>
</dbReference>
<dbReference type="Pfam" id="PF03466">
    <property type="entry name" value="LysR_substrate"/>
    <property type="match status" value="1"/>
</dbReference>
<dbReference type="PANTHER" id="PTHR30126">
    <property type="entry name" value="HTH-TYPE TRANSCRIPTIONAL REGULATOR"/>
    <property type="match status" value="1"/>
</dbReference>
<dbReference type="KEGG" id="nre:BES08_20710"/>
<evidence type="ECO:0000313" key="7">
    <source>
        <dbReference type="EMBL" id="EZP79689.1"/>
    </source>
</evidence>
<evidence type="ECO:0000256" key="4">
    <source>
        <dbReference type="ARBA" id="ARBA00023163"/>
    </source>
</evidence>
<evidence type="ECO:0000313" key="6">
    <source>
        <dbReference type="EMBL" id="AOR79281.1"/>
    </source>
</evidence>
<dbReference type="Proteomes" id="UP000024329">
    <property type="component" value="Unassembled WGS sequence"/>
</dbReference>
<dbReference type="InterPro" id="IPR036390">
    <property type="entry name" value="WH_DNA-bd_sf"/>
</dbReference>
<evidence type="ECO:0000259" key="5">
    <source>
        <dbReference type="PROSITE" id="PS50931"/>
    </source>
</evidence>
<protein>
    <submittedName>
        <fullName evidence="7">LysR family transcriptional regulator</fullName>
    </submittedName>
</protein>
<keyword evidence="9" id="KW-1185">Reference proteome</keyword>
<accession>A0A031JS28</accession>
<evidence type="ECO:0000313" key="9">
    <source>
        <dbReference type="Proteomes" id="UP000094626"/>
    </source>
</evidence>
<dbReference type="OrthoDB" id="7216893at2"/>
<evidence type="ECO:0000256" key="2">
    <source>
        <dbReference type="ARBA" id="ARBA00023015"/>
    </source>
</evidence>
<dbReference type="InterPro" id="IPR000847">
    <property type="entry name" value="LysR_HTH_N"/>
</dbReference>
<dbReference type="FunFam" id="1.10.10.10:FF:000001">
    <property type="entry name" value="LysR family transcriptional regulator"/>
    <property type="match status" value="1"/>
</dbReference>
<keyword evidence="6" id="KW-0614">Plasmid</keyword>
<comment type="similarity">
    <text evidence="1">Belongs to the LysR transcriptional regulatory family.</text>
</comment>
<geneLocation type="plasmid" evidence="6 9">
    <name>pSA1</name>
</geneLocation>
<dbReference type="Pfam" id="PF00126">
    <property type="entry name" value="HTH_1"/>
    <property type="match status" value="1"/>
</dbReference>
<dbReference type="Proteomes" id="UP000094626">
    <property type="component" value="Plasmid pSA1"/>
</dbReference>
<dbReference type="PATRIC" id="fig|158500.4.peg.3919"/>
<dbReference type="GO" id="GO:0003700">
    <property type="term" value="F:DNA-binding transcription factor activity"/>
    <property type="evidence" value="ECO:0007669"/>
    <property type="project" value="InterPro"/>
</dbReference>